<proteinExistence type="predicted"/>
<evidence type="ECO:0000313" key="2">
    <source>
        <dbReference type="EMBL" id="JAD57995.1"/>
    </source>
</evidence>
<organism evidence="2">
    <name type="scientific">Arundo donax</name>
    <name type="common">Giant reed</name>
    <name type="synonym">Donax arundinaceus</name>
    <dbReference type="NCBI Taxonomy" id="35708"/>
    <lineage>
        <taxon>Eukaryota</taxon>
        <taxon>Viridiplantae</taxon>
        <taxon>Streptophyta</taxon>
        <taxon>Embryophyta</taxon>
        <taxon>Tracheophyta</taxon>
        <taxon>Spermatophyta</taxon>
        <taxon>Magnoliopsida</taxon>
        <taxon>Liliopsida</taxon>
        <taxon>Poales</taxon>
        <taxon>Poaceae</taxon>
        <taxon>PACMAD clade</taxon>
        <taxon>Arundinoideae</taxon>
        <taxon>Arundineae</taxon>
        <taxon>Arundo</taxon>
    </lineage>
</organism>
<evidence type="ECO:0000256" key="1">
    <source>
        <dbReference type="SAM" id="MobiDB-lite"/>
    </source>
</evidence>
<accession>A0A0A9B9T9</accession>
<dbReference type="AlphaFoldDB" id="A0A0A9B9T9"/>
<name>A0A0A9B9T9_ARUDO</name>
<feature type="compositionally biased region" description="Basic residues" evidence="1">
    <location>
        <begin position="51"/>
        <end position="76"/>
    </location>
</feature>
<reference evidence="2" key="1">
    <citation type="submission" date="2014-09" db="EMBL/GenBank/DDBJ databases">
        <authorList>
            <person name="Magalhaes I.L.F."/>
            <person name="Oliveira U."/>
            <person name="Santos F.R."/>
            <person name="Vidigal T.H.D.A."/>
            <person name="Brescovit A.D."/>
            <person name="Santos A.J."/>
        </authorList>
    </citation>
    <scope>NUCLEOTIDE SEQUENCE</scope>
    <source>
        <tissue evidence="2">Shoot tissue taken approximately 20 cm above the soil surface</tissue>
    </source>
</reference>
<sequence length="110" mass="12781">MVKRFHLSFQAFDLVLVMDEVCYPSYFVDASSLQIEDPCEQQQEREIASNLHHHGSRERRRPGWRRGARSHRRSSRQHLLLLPHAASSPCQPASTSHHKPEVELGLTRRC</sequence>
<protein>
    <submittedName>
        <fullName evidence="2">Uncharacterized protein</fullName>
    </submittedName>
</protein>
<dbReference type="EMBL" id="GBRH01239900">
    <property type="protein sequence ID" value="JAD57995.1"/>
    <property type="molecule type" value="Transcribed_RNA"/>
</dbReference>
<feature type="region of interest" description="Disordered" evidence="1">
    <location>
        <begin position="49"/>
        <end position="110"/>
    </location>
</feature>
<reference evidence="2" key="2">
    <citation type="journal article" date="2015" name="Data Brief">
        <title>Shoot transcriptome of the giant reed, Arundo donax.</title>
        <authorList>
            <person name="Barrero R.A."/>
            <person name="Guerrero F.D."/>
            <person name="Moolhuijzen P."/>
            <person name="Goolsby J.A."/>
            <person name="Tidwell J."/>
            <person name="Bellgard S.E."/>
            <person name="Bellgard M.I."/>
        </authorList>
    </citation>
    <scope>NUCLEOTIDE SEQUENCE</scope>
    <source>
        <tissue evidence="2">Shoot tissue taken approximately 20 cm above the soil surface</tissue>
    </source>
</reference>